<organism evidence="13 15">
    <name type="scientific">Rhizoctonia solani</name>
    <dbReference type="NCBI Taxonomy" id="456999"/>
    <lineage>
        <taxon>Eukaryota</taxon>
        <taxon>Fungi</taxon>
        <taxon>Dikarya</taxon>
        <taxon>Basidiomycota</taxon>
        <taxon>Agaricomycotina</taxon>
        <taxon>Agaricomycetes</taxon>
        <taxon>Cantharellales</taxon>
        <taxon>Ceratobasidiaceae</taxon>
        <taxon>Rhizoctonia</taxon>
    </lineage>
</organism>
<evidence type="ECO:0000256" key="2">
    <source>
        <dbReference type="ARBA" id="ARBA00022516"/>
    </source>
</evidence>
<dbReference type="GO" id="GO:0008168">
    <property type="term" value="F:methyltransferase activity"/>
    <property type="evidence" value="ECO:0007669"/>
    <property type="project" value="UniProtKB-KW"/>
</dbReference>
<dbReference type="GO" id="GO:0012505">
    <property type="term" value="C:endomembrane system"/>
    <property type="evidence" value="ECO:0007669"/>
    <property type="project" value="UniProtKB-SubCell"/>
</dbReference>
<dbReference type="InterPro" id="IPR052527">
    <property type="entry name" value="Metal_cation-efflux_comp"/>
</dbReference>
<dbReference type="InterPro" id="IPR007318">
    <property type="entry name" value="Phopholipid_MeTrfase"/>
</dbReference>
<keyword evidence="9 12" id="KW-0472">Membrane</keyword>
<evidence type="ECO:0000256" key="1">
    <source>
        <dbReference type="ARBA" id="ARBA00004127"/>
    </source>
</evidence>
<evidence type="ECO:0000313" key="14">
    <source>
        <dbReference type="EMBL" id="CAE6444122.1"/>
    </source>
</evidence>
<dbReference type="AlphaFoldDB" id="A0A8H2XRL8"/>
<evidence type="ECO:0000256" key="8">
    <source>
        <dbReference type="ARBA" id="ARBA00023098"/>
    </source>
</evidence>
<keyword evidence="4" id="KW-0949">S-adenosyl-L-methionine</keyword>
<proteinExistence type="predicted"/>
<keyword evidence="3" id="KW-0808">Transferase</keyword>
<dbReference type="Proteomes" id="UP000663888">
    <property type="component" value="Unassembled WGS sequence"/>
</dbReference>
<keyword evidence="7 12" id="KW-1133">Transmembrane helix</keyword>
<comment type="caution">
    <text evidence="13">The sequence shown here is derived from an EMBL/GenBank/DDBJ whole genome shotgun (WGS) entry which is preliminary data.</text>
</comment>
<evidence type="ECO:0000256" key="11">
    <source>
        <dbReference type="ARBA" id="ARBA00023264"/>
    </source>
</evidence>
<keyword evidence="8" id="KW-0443">Lipid metabolism</keyword>
<keyword evidence="6" id="KW-0256">Endoplasmic reticulum</keyword>
<dbReference type="PANTHER" id="PTHR43847">
    <property type="entry name" value="BLL3993 PROTEIN"/>
    <property type="match status" value="1"/>
</dbReference>
<accession>A0A8H2XRL8</accession>
<evidence type="ECO:0000256" key="10">
    <source>
        <dbReference type="ARBA" id="ARBA00023209"/>
    </source>
</evidence>
<feature type="transmembrane region" description="Helical" evidence="12">
    <location>
        <begin position="43"/>
        <end position="61"/>
    </location>
</feature>
<dbReference type="EMBL" id="CAJMWX010001013">
    <property type="protein sequence ID" value="CAE6444122.1"/>
    <property type="molecule type" value="Genomic_DNA"/>
</dbReference>
<keyword evidence="3" id="KW-0489">Methyltransferase</keyword>
<dbReference type="GO" id="GO:0006656">
    <property type="term" value="P:phosphatidylcholine biosynthetic process"/>
    <property type="evidence" value="ECO:0007669"/>
    <property type="project" value="UniProtKB-UniPathway"/>
</dbReference>
<dbReference type="Pfam" id="PF04191">
    <property type="entry name" value="PEMT"/>
    <property type="match status" value="1"/>
</dbReference>
<evidence type="ECO:0000313" key="13">
    <source>
        <dbReference type="EMBL" id="CAE6428941.1"/>
    </source>
</evidence>
<name>A0A8H2XRL8_9AGAM</name>
<keyword evidence="11" id="KW-1208">Phospholipid metabolism</keyword>
<comment type="subcellular location">
    <subcellularLocation>
        <location evidence="1">Endomembrane system</location>
        <topology evidence="1">Multi-pass membrane protein</topology>
    </subcellularLocation>
</comment>
<keyword evidence="5 12" id="KW-0812">Transmembrane</keyword>
<evidence type="ECO:0000256" key="6">
    <source>
        <dbReference type="ARBA" id="ARBA00022824"/>
    </source>
</evidence>
<evidence type="ECO:0000256" key="9">
    <source>
        <dbReference type="ARBA" id="ARBA00023136"/>
    </source>
</evidence>
<reference evidence="13" key="1">
    <citation type="submission" date="2021-01" db="EMBL/GenBank/DDBJ databases">
        <authorList>
            <person name="Kaushik A."/>
        </authorList>
    </citation>
    <scope>NUCLEOTIDE SEQUENCE</scope>
    <source>
        <strain evidence="14">AG4-R118</strain>
        <strain evidence="13">AG4-RS23</strain>
    </source>
</reference>
<evidence type="ECO:0000256" key="3">
    <source>
        <dbReference type="ARBA" id="ARBA00022603"/>
    </source>
</evidence>
<evidence type="ECO:0008006" key="16">
    <source>
        <dbReference type="Google" id="ProtNLM"/>
    </source>
</evidence>
<evidence type="ECO:0000256" key="12">
    <source>
        <dbReference type="SAM" id="Phobius"/>
    </source>
</evidence>
<evidence type="ECO:0000256" key="5">
    <source>
        <dbReference type="ARBA" id="ARBA00022692"/>
    </source>
</evidence>
<protein>
    <recommendedName>
        <fullName evidence="16">Protein-S-isoprenylcysteine O-methyltransferase</fullName>
    </recommendedName>
</protein>
<evidence type="ECO:0000256" key="4">
    <source>
        <dbReference type="ARBA" id="ARBA00022691"/>
    </source>
</evidence>
<keyword evidence="2" id="KW-0444">Lipid biosynthesis</keyword>
<evidence type="ECO:0000256" key="7">
    <source>
        <dbReference type="ARBA" id="ARBA00022989"/>
    </source>
</evidence>
<dbReference type="PANTHER" id="PTHR43847:SF1">
    <property type="entry name" value="BLL3993 PROTEIN"/>
    <property type="match status" value="1"/>
</dbReference>
<evidence type="ECO:0000313" key="15">
    <source>
        <dbReference type="Proteomes" id="UP000663861"/>
    </source>
</evidence>
<sequence length="96" mass="10885">MGDSNGYQVRERPELVKTGPYRLVRHPMYSAIMLSMGGMAGAFWNWIPVSALGILAVLFAIKMPMEENVILNHEVIGSEYAAYKRKVPSRVIPYIW</sequence>
<keyword evidence="10" id="KW-0594">Phospholipid biosynthesis</keyword>
<dbReference type="GO" id="GO:0032259">
    <property type="term" value="P:methylation"/>
    <property type="evidence" value="ECO:0007669"/>
    <property type="project" value="UniProtKB-KW"/>
</dbReference>
<dbReference type="Gene3D" id="1.20.120.1630">
    <property type="match status" value="1"/>
</dbReference>
<dbReference type="EMBL" id="CAJMWY010000340">
    <property type="protein sequence ID" value="CAE6428941.1"/>
    <property type="molecule type" value="Genomic_DNA"/>
</dbReference>
<dbReference type="UniPathway" id="UPA00753"/>
<dbReference type="Proteomes" id="UP000663861">
    <property type="component" value="Unassembled WGS sequence"/>
</dbReference>
<gene>
    <name evidence="13" type="ORF">RDB_LOCUS23688</name>
    <name evidence="14" type="ORF">RDB_LOCUS55384</name>
</gene>